<proteinExistence type="inferred from homology"/>
<dbReference type="PANTHER" id="PTHR30006:SF3">
    <property type="entry name" value="THIAMINE-BINDING PERIPLASMIC PROTEIN"/>
    <property type="match status" value="1"/>
</dbReference>
<accession>A0A1M7AI97</accession>
<feature type="signal peptide" evidence="6">
    <location>
        <begin position="1"/>
        <end position="26"/>
    </location>
</feature>
<keyword evidence="3" id="KW-0813">Transport</keyword>
<dbReference type="Gene3D" id="3.40.190.10">
    <property type="entry name" value="Periplasmic binding protein-like II"/>
    <property type="match status" value="2"/>
</dbReference>
<dbReference type="GO" id="GO:0030975">
    <property type="term" value="F:thiamine binding"/>
    <property type="evidence" value="ECO:0007669"/>
    <property type="project" value="TreeGrafter"/>
</dbReference>
<keyword evidence="8" id="KW-1185">Reference proteome</keyword>
<dbReference type="STRING" id="337701.SAMN05444398_102343"/>
<evidence type="ECO:0000256" key="1">
    <source>
        <dbReference type="ARBA" id="ARBA00004418"/>
    </source>
</evidence>
<evidence type="ECO:0000256" key="3">
    <source>
        <dbReference type="ARBA" id="ARBA00022448"/>
    </source>
</evidence>
<gene>
    <name evidence="7" type="ORF">SAMN05444398_102343</name>
</gene>
<keyword evidence="5" id="KW-0574">Periplasm</keyword>
<evidence type="ECO:0000313" key="8">
    <source>
        <dbReference type="Proteomes" id="UP000183974"/>
    </source>
</evidence>
<evidence type="ECO:0000256" key="2">
    <source>
        <dbReference type="ARBA" id="ARBA00008520"/>
    </source>
</evidence>
<protein>
    <submittedName>
        <fullName evidence="7">Putative spermidine/putrescine transport system substrate-binding protein</fullName>
    </submittedName>
</protein>
<keyword evidence="4 6" id="KW-0732">Signal</keyword>
<reference evidence="7 8" key="1">
    <citation type="submission" date="2016-11" db="EMBL/GenBank/DDBJ databases">
        <authorList>
            <person name="Jaros S."/>
            <person name="Januszkiewicz K."/>
            <person name="Wedrychowicz H."/>
        </authorList>
    </citation>
    <scope>NUCLEOTIDE SEQUENCE [LARGE SCALE GENOMIC DNA]</scope>
    <source>
        <strain evidence="7 8">DSM 29589</strain>
    </source>
</reference>
<evidence type="ECO:0000256" key="4">
    <source>
        <dbReference type="ARBA" id="ARBA00022729"/>
    </source>
</evidence>
<dbReference type="SUPFAM" id="SSF53850">
    <property type="entry name" value="Periplasmic binding protein-like II"/>
    <property type="match status" value="1"/>
</dbReference>
<feature type="chain" id="PRO_5012680745" evidence="6">
    <location>
        <begin position="27"/>
        <end position="346"/>
    </location>
</feature>
<dbReference type="PANTHER" id="PTHR30006">
    <property type="entry name" value="THIAMINE-BINDING PERIPLASMIC PROTEIN-RELATED"/>
    <property type="match status" value="1"/>
</dbReference>
<dbReference type="OrthoDB" id="9815444at2"/>
<evidence type="ECO:0000256" key="5">
    <source>
        <dbReference type="ARBA" id="ARBA00022764"/>
    </source>
</evidence>
<evidence type="ECO:0000313" key="7">
    <source>
        <dbReference type="EMBL" id="SHL42454.1"/>
    </source>
</evidence>
<dbReference type="InterPro" id="IPR006059">
    <property type="entry name" value="SBP"/>
</dbReference>
<name>A0A1M7AI97_9RHOB</name>
<dbReference type="CDD" id="cd13589">
    <property type="entry name" value="PBP2_polyamine_RpCGA009"/>
    <property type="match status" value="1"/>
</dbReference>
<dbReference type="RefSeq" id="WP_073034026.1">
    <property type="nucleotide sequence ID" value="NZ_BMLR01000002.1"/>
</dbReference>
<evidence type="ECO:0000256" key="6">
    <source>
        <dbReference type="SAM" id="SignalP"/>
    </source>
</evidence>
<sequence>MSVKRKIITATAIGALASVTTGPAFAQEAITIASWGGAYQEAQRKAWFDIVEEELGIEVLEDTTSGAADVRVQVASGSPTWDLVQQGNYTCALLEKEGNVEPLSPEVLAVPGIPDSMKGDGWIGNLVYGAVLAYSDEAYPDEKPDSWVDFWDTETFPGPRSLRRSPVYNLEAALLADGVPVDELYPLDVDRALDKLREIKDDVMVWWSSGAQSAQILQDREVDMAMVWNGRAQSIADEGAPVSITFDEQVVLSDCWIIPKGAKNKDLAMKAIEVMSRPEVQARIALFINYGPANLDAFDTGVIPEDVAMGLPSHPDNAAKGFVLDAKYWAENLDRLTQEFDFFIQE</sequence>
<dbReference type="GO" id="GO:0030288">
    <property type="term" value="C:outer membrane-bounded periplasmic space"/>
    <property type="evidence" value="ECO:0007669"/>
    <property type="project" value="TreeGrafter"/>
</dbReference>
<organism evidence="7 8">
    <name type="scientific">Roseovarius pacificus</name>
    <dbReference type="NCBI Taxonomy" id="337701"/>
    <lineage>
        <taxon>Bacteria</taxon>
        <taxon>Pseudomonadati</taxon>
        <taxon>Pseudomonadota</taxon>
        <taxon>Alphaproteobacteria</taxon>
        <taxon>Rhodobacterales</taxon>
        <taxon>Roseobacteraceae</taxon>
        <taxon>Roseovarius</taxon>
    </lineage>
</organism>
<dbReference type="AlphaFoldDB" id="A0A1M7AI97"/>
<dbReference type="GO" id="GO:0030976">
    <property type="term" value="F:thiamine pyrophosphate binding"/>
    <property type="evidence" value="ECO:0007669"/>
    <property type="project" value="TreeGrafter"/>
</dbReference>
<dbReference type="Proteomes" id="UP000183974">
    <property type="component" value="Unassembled WGS sequence"/>
</dbReference>
<dbReference type="Pfam" id="PF13416">
    <property type="entry name" value="SBP_bac_8"/>
    <property type="match status" value="1"/>
</dbReference>
<dbReference type="GO" id="GO:0015888">
    <property type="term" value="P:thiamine transport"/>
    <property type="evidence" value="ECO:0007669"/>
    <property type="project" value="TreeGrafter"/>
</dbReference>
<comment type="similarity">
    <text evidence="2">Belongs to the bacterial solute-binding protein 1 family.</text>
</comment>
<comment type="subcellular location">
    <subcellularLocation>
        <location evidence="1">Periplasm</location>
    </subcellularLocation>
</comment>
<dbReference type="EMBL" id="FRBR01000002">
    <property type="protein sequence ID" value="SHL42454.1"/>
    <property type="molecule type" value="Genomic_DNA"/>
</dbReference>